<accession>V8CCC2</accession>
<dbReference type="GO" id="GO:0005524">
    <property type="term" value="F:ATP binding"/>
    <property type="evidence" value="ECO:0007669"/>
    <property type="project" value="UniProtKB-UniRule"/>
</dbReference>
<dbReference type="PATRIC" id="fig|1357400.3.peg.443"/>
<feature type="binding site" evidence="12">
    <location>
        <position position="450"/>
    </location>
    <ligand>
        <name>Zn(2+)</name>
        <dbReference type="ChEBI" id="CHEBI:29105"/>
        <label>2</label>
    </ligand>
</feature>
<feature type="binding site" evidence="12">
    <location>
        <position position="432"/>
    </location>
    <ligand>
        <name>Zn(2+)</name>
        <dbReference type="ChEBI" id="CHEBI:29105"/>
        <label>2</label>
    </ligand>
</feature>
<comment type="catalytic activity">
    <reaction evidence="12">
        <text>Couples ATP hydrolysis with the unwinding of duplex DNA by translocating in the 3'-5' direction.</text>
        <dbReference type="EC" id="5.6.2.4"/>
    </reaction>
</comment>
<dbReference type="Gene3D" id="3.40.50.300">
    <property type="entry name" value="P-loop containing nucleotide triphosphate hydrolases"/>
    <property type="match status" value="2"/>
</dbReference>
<dbReference type="InterPro" id="IPR041222">
    <property type="entry name" value="PriA_3primeBD"/>
</dbReference>
<dbReference type="AlphaFoldDB" id="V8CCC2"/>
<feature type="compositionally biased region" description="Low complexity" evidence="13">
    <location>
        <begin position="731"/>
        <end position="747"/>
    </location>
</feature>
<dbReference type="Gene3D" id="3.40.1440.60">
    <property type="entry name" value="PriA, 3(prime) DNA-binding domain"/>
    <property type="match status" value="1"/>
</dbReference>
<dbReference type="eggNOG" id="COG1198">
    <property type="taxonomic scope" value="Bacteria"/>
</dbReference>
<evidence type="ECO:0000256" key="7">
    <source>
        <dbReference type="ARBA" id="ARBA00022833"/>
    </source>
</evidence>
<dbReference type="InterPro" id="IPR042115">
    <property type="entry name" value="PriA_3primeBD_sf"/>
</dbReference>
<keyword evidence="1 12" id="KW-0639">Primosome</keyword>
<dbReference type="HAMAP" id="MF_00983">
    <property type="entry name" value="PriA"/>
    <property type="match status" value="1"/>
</dbReference>
<dbReference type="GO" id="GO:0006269">
    <property type="term" value="P:DNA replication, synthesis of primer"/>
    <property type="evidence" value="ECO:0007669"/>
    <property type="project" value="UniProtKB-KW"/>
</dbReference>
<dbReference type="SMART" id="SM00490">
    <property type="entry name" value="HELICc"/>
    <property type="match status" value="1"/>
</dbReference>
<feature type="domain" description="Helicase ATP-binding" evidence="14">
    <location>
        <begin position="201"/>
        <end position="367"/>
    </location>
</feature>
<dbReference type="RefSeq" id="WP_023926991.1">
    <property type="nucleotide sequence ID" value="NZ_KI669454.1"/>
</dbReference>
<dbReference type="NCBIfam" id="TIGR00595">
    <property type="entry name" value="priA"/>
    <property type="match status" value="1"/>
</dbReference>
<keyword evidence="16" id="KW-1185">Reference proteome</keyword>
<dbReference type="Pfam" id="PF18319">
    <property type="entry name" value="Zn_ribbon_PriA"/>
    <property type="match status" value="1"/>
</dbReference>
<evidence type="ECO:0000256" key="5">
    <source>
        <dbReference type="ARBA" id="ARBA00022801"/>
    </source>
</evidence>
<evidence type="ECO:0000256" key="12">
    <source>
        <dbReference type="HAMAP-Rule" id="MF_00983"/>
    </source>
</evidence>
<dbReference type="SMART" id="SM00487">
    <property type="entry name" value="DEXDc"/>
    <property type="match status" value="1"/>
</dbReference>
<dbReference type="SUPFAM" id="SSF52540">
    <property type="entry name" value="P-loop containing nucleoside triphosphate hydrolases"/>
    <property type="match status" value="2"/>
</dbReference>
<comment type="catalytic activity">
    <reaction evidence="11 12">
        <text>ATP + H2O = ADP + phosphate + H(+)</text>
        <dbReference type="Rhea" id="RHEA:13065"/>
        <dbReference type="ChEBI" id="CHEBI:15377"/>
        <dbReference type="ChEBI" id="CHEBI:15378"/>
        <dbReference type="ChEBI" id="CHEBI:30616"/>
        <dbReference type="ChEBI" id="CHEBI:43474"/>
        <dbReference type="ChEBI" id="CHEBI:456216"/>
        <dbReference type="EC" id="5.6.2.4"/>
    </reaction>
</comment>
<evidence type="ECO:0000256" key="13">
    <source>
        <dbReference type="SAM" id="MobiDB-lite"/>
    </source>
</evidence>
<evidence type="ECO:0000256" key="6">
    <source>
        <dbReference type="ARBA" id="ARBA00022806"/>
    </source>
</evidence>
<feature type="binding site" evidence="12">
    <location>
        <position position="463"/>
    </location>
    <ligand>
        <name>Zn(2+)</name>
        <dbReference type="ChEBI" id="CHEBI:29105"/>
        <label>1</label>
    </ligand>
</feature>
<keyword evidence="10 12" id="KW-0413">Isomerase</keyword>
<dbReference type="PANTHER" id="PTHR30580">
    <property type="entry name" value="PRIMOSOMAL PROTEIN N"/>
    <property type="match status" value="1"/>
</dbReference>
<dbReference type="InterPro" id="IPR001650">
    <property type="entry name" value="Helicase_C-like"/>
</dbReference>
<evidence type="ECO:0000256" key="8">
    <source>
        <dbReference type="ARBA" id="ARBA00022840"/>
    </source>
</evidence>
<dbReference type="Pfam" id="PF00270">
    <property type="entry name" value="DEAD"/>
    <property type="match status" value="1"/>
</dbReference>
<dbReference type="Pfam" id="PF00271">
    <property type="entry name" value="Helicase_C"/>
    <property type="match status" value="1"/>
</dbReference>
<dbReference type="GO" id="GO:1990077">
    <property type="term" value="C:primosome complex"/>
    <property type="evidence" value="ECO:0007669"/>
    <property type="project" value="UniProtKB-UniRule"/>
</dbReference>
<keyword evidence="9 12" id="KW-0238">DNA-binding</keyword>
<dbReference type="InterPro" id="IPR005259">
    <property type="entry name" value="PriA"/>
</dbReference>
<dbReference type="GO" id="GO:0006302">
    <property type="term" value="P:double-strand break repair"/>
    <property type="evidence" value="ECO:0007669"/>
    <property type="project" value="InterPro"/>
</dbReference>
<dbReference type="PANTHER" id="PTHR30580:SF0">
    <property type="entry name" value="PRIMOSOMAL PROTEIN N"/>
    <property type="match status" value="1"/>
</dbReference>
<gene>
    <name evidence="12" type="primary">priA</name>
    <name evidence="15" type="ORF">HMPREF2086_00324</name>
</gene>
<keyword evidence="5 12" id="KW-0378">Hydrolase</keyword>
<keyword evidence="7 12" id="KW-0862">Zinc</keyword>
<keyword evidence="4 12" id="KW-0547">Nucleotide-binding</keyword>
<evidence type="ECO:0000256" key="9">
    <source>
        <dbReference type="ARBA" id="ARBA00023125"/>
    </source>
</evidence>
<keyword evidence="3 12" id="KW-0479">Metal-binding</keyword>
<evidence type="ECO:0000256" key="11">
    <source>
        <dbReference type="ARBA" id="ARBA00048988"/>
    </source>
</evidence>
<feature type="binding site" evidence="12">
    <location>
        <position position="420"/>
    </location>
    <ligand>
        <name>Zn(2+)</name>
        <dbReference type="ChEBI" id="CHEBI:29105"/>
        <label>1</label>
    </ligand>
</feature>
<evidence type="ECO:0000313" key="16">
    <source>
        <dbReference type="Proteomes" id="UP000018731"/>
    </source>
</evidence>
<dbReference type="InterPro" id="IPR014001">
    <property type="entry name" value="Helicase_ATP-bd"/>
</dbReference>
<dbReference type="EMBL" id="AZJI01000001">
    <property type="protein sequence ID" value="ETD24989.1"/>
    <property type="molecule type" value="Genomic_DNA"/>
</dbReference>
<feature type="binding site" evidence="12">
    <location>
        <position position="460"/>
    </location>
    <ligand>
        <name>Zn(2+)</name>
        <dbReference type="ChEBI" id="CHEBI:29105"/>
        <label>1</label>
    </ligand>
</feature>
<feature type="compositionally biased region" description="Polar residues" evidence="13">
    <location>
        <begin position="719"/>
        <end position="730"/>
    </location>
</feature>
<dbReference type="InterPro" id="IPR027417">
    <property type="entry name" value="P-loop_NTPase"/>
</dbReference>
<evidence type="ECO:0000256" key="2">
    <source>
        <dbReference type="ARBA" id="ARBA00022705"/>
    </source>
</evidence>
<dbReference type="EC" id="5.6.2.4" evidence="12"/>
<dbReference type="GO" id="GO:0016887">
    <property type="term" value="F:ATP hydrolysis activity"/>
    <property type="evidence" value="ECO:0007669"/>
    <property type="project" value="RHEA"/>
</dbReference>
<dbReference type="PROSITE" id="PS51192">
    <property type="entry name" value="HELICASE_ATP_BIND_1"/>
    <property type="match status" value="1"/>
</dbReference>
<evidence type="ECO:0000256" key="1">
    <source>
        <dbReference type="ARBA" id="ARBA00022515"/>
    </source>
</evidence>
<dbReference type="GO" id="GO:0043138">
    <property type="term" value="F:3'-5' DNA helicase activity"/>
    <property type="evidence" value="ECO:0007669"/>
    <property type="project" value="UniProtKB-EC"/>
</dbReference>
<proteinExistence type="inferred from homology"/>
<evidence type="ECO:0000256" key="4">
    <source>
        <dbReference type="ARBA" id="ARBA00022741"/>
    </source>
</evidence>
<comment type="subunit">
    <text evidence="12">Component of the replication restart primosome.</text>
</comment>
<evidence type="ECO:0000256" key="3">
    <source>
        <dbReference type="ARBA" id="ARBA00022723"/>
    </source>
</evidence>
<evidence type="ECO:0000313" key="15">
    <source>
        <dbReference type="EMBL" id="ETD24989.1"/>
    </source>
</evidence>
<comment type="caution">
    <text evidence="15">The sequence shown here is derived from an EMBL/GenBank/DDBJ whole genome shotgun (WGS) entry which is preliminary data.</text>
</comment>
<dbReference type="GO" id="GO:0006270">
    <property type="term" value="P:DNA replication initiation"/>
    <property type="evidence" value="ECO:0007669"/>
    <property type="project" value="TreeGrafter"/>
</dbReference>
<evidence type="ECO:0000259" key="14">
    <source>
        <dbReference type="PROSITE" id="PS51192"/>
    </source>
</evidence>
<dbReference type="HOGENOM" id="CLU_013353_4_1_7"/>
<dbReference type="FunFam" id="3.40.50.300:FF:000489">
    <property type="entry name" value="Primosome assembly protein PriA"/>
    <property type="match status" value="1"/>
</dbReference>
<evidence type="ECO:0000256" key="10">
    <source>
        <dbReference type="ARBA" id="ARBA00023235"/>
    </source>
</evidence>
<keyword evidence="2 12" id="KW-0235">DNA replication</keyword>
<dbReference type="OrthoDB" id="9759544at2"/>
<feature type="binding site" evidence="12">
    <location>
        <position position="447"/>
    </location>
    <ligand>
        <name>Zn(2+)</name>
        <dbReference type="ChEBI" id="CHEBI:29105"/>
        <label>2</label>
    </ligand>
</feature>
<dbReference type="GO" id="GO:0003677">
    <property type="term" value="F:DNA binding"/>
    <property type="evidence" value="ECO:0007669"/>
    <property type="project" value="UniProtKB-UniRule"/>
</dbReference>
<dbReference type="Proteomes" id="UP000018731">
    <property type="component" value="Unassembled WGS sequence"/>
</dbReference>
<sequence>MSLYYLVAPFGAKSPPFTYKSHTTYEKGTLVEIPLREKVVLGVVLGSVQKPSFECKEIGEQKGCFDSRQVLLAEFVAYYYFCTLSEAYNLMQPHYGFGNSSLGNHCVDFVDFGGSQAIQASSPPKSTKSSTSTTANAKIVEKKSNSVIAGKNPYLTMERTLATKVALEKSKSSVDSHEASTNPHITHTQLHPLSQAQKRALDFVLAKPISLLFGDTGSGKSEIYFHLIASALTQGKSALFLMPEISLTPQIESRLKNAFGEQVGIWHSKVSQKQKKEILQKLESNELKIIAGARSALFLPIQNLGIIIIDEEHDDAYKSFQNPRYNARDCALYLSKKCGLQVVLGSATPSLTSYYLAKKGGYLYRLKGAFFEEAKKQYILENSPTSLTPLLLSHIKSTLQAKKQAIIFVPTRANFKALLCQECGYGFACPFCSVNMSLHIKQNRLVCHYCGYSQITPKSCLECDSQNLTTKRVGTQQIADELKQSFSEAKIGIFDKDHITTSGKLNEALRAFRDGEIDILVGTQMLSKGHDYHNVELAVILGIEYVLNGGDFRSFERGIALLHQIAGRSGRKHIGKVFIQSPQAEFLRGFLGDYEEFLAWEEKRRSDNYPPFRKLVMIHCSHLRQERAKEQMEEILPILKRQKNIHIIGHGSNAIERIANKWRFHILLNGEKISDILEALNAVKSELESVAKSSADLHTKSHSKPNSKSNPNSCPKSHANSSLQKWVESTQNHSSSSHKQNSHSQKSLHFGKRLDVDIDCLDTL</sequence>
<dbReference type="Pfam" id="PF17764">
    <property type="entry name" value="PriA_3primeBD"/>
    <property type="match status" value="1"/>
</dbReference>
<feature type="binding site" evidence="12">
    <location>
        <position position="429"/>
    </location>
    <ligand>
        <name>Zn(2+)</name>
        <dbReference type="ChEBI" id="CHEBI:29105"/>
        <label>2</label>
    </ligand>
</feature>
<dbReference type="GO" id="GO:0006310">
    <property type="term" value="P:DNA recombination"/>
    <property type="evidence" value="ECO:0007669"/>
    <property type="project" value="InterPro"/>
</dbReference>
<dbReference type="InterPro" id="IPR011545">
    <property type="entry name" value="DEAD/DEAH_box_helicase_dom"/>
</dbReference>
<comment type="cofactor">
    <cofactor evidence="12">
        <name>Zn(2+)</name>
        <dbReference type="ChEBI" id="CHEBI:29105"/>
    </cofactor>
    <text evidence="12">Binds 2 zinc ions per subunit.</text>
</comment>
<feature type="binding site" evidence="12">
    <location>
        <position position="423"/>
    </location>
    <ligand>
        <name>Zn(2+)</name>
        <dbReference type="ChEBI" id="CHEBI:29105"/>
        <label>1</label>
    </ligand>
</feature>
<keyword evidence="8 12" id="KW-0067">ATP-binding</keyword>
<feature type="region of interest" description="Disordered" evidence="13">
    <location>
        <begin position="694"/>
        <end position="748"/>
    </location>
</feature>
<keyword evidence="6 12" id="KW-0347">Helicase</keyword>
<dbReference type="Pfam" id="PF18074">
    <property type="entry name" value="PriA_C"/>
    <property type="match status" value="1"/>
</dbReference>
<dbReference type="InterPro" id="IPR041236">
    <property type="entry name" value="PriA_C"/>
</dbReference>
<name>V8CCC2_9HELI</name>
<dbReference type="GO" id="GO:0008270">
    <property type="term" value="F:zinc ion binding"/>
    <property type="evidence" value="ECO:0007669"/>
    <property type="project" value="UniProtKB-UniRule"/>
</dbReference>
<feature type="compositionally biased region" description="Low complexity" evidence="13">
    <location>
        <begin position="706"/>
        <end position="718"/>
    </location>
</feature>
<organism evidence="15 16">
    <name type="scientific">Helicobacter macacae MIT 99-5501</name>
    <dbReference type="NCBI Taxonomy" id="1357400"/>
    <lineage>
        <taxon>Bacteria</taxon>
        <taxon>Pseudomonadati</taxon>
        <taxon>Campylobacterota</taxon>
        <taxon>Epsilonproteobacteria</taxon>
        <taxon>Campylobacterales</taxon>
        <taxon>Helicobacteraceae</taxon>
        <taxon>Helicobacter</taxon>
    </lineage>
</organism>
<comment type="function">
    <text evidence="12">Initiates the restart of stalled replication forks, which reloads the replicative helicase on sites other than the origin of replication. Recognizes and binds to abandoned replication forks and remodels them to uncover a helicase loading site. Promotes assembly of the primosome at these replication forks.</text>
</comment>
<dbReference type="InterPro" id="IPR040498">
    <property type="entry name" value="PriA_CRR"/>
</dbReference>
<protein>
    <recommendedName>
        <fullName evidence="12">Replication restart protein PriA</fullName>
    </recommendedName>
    <alternativeName>
        <fullName evidence="12">ATP-dependent DNA helicase PriA</fullName>
        <ecNumber evidence="12">5.6.2.4</ecNumber>
    </alternativeName>
    <alternativeName>
        <fullName evidence="12">DNA 3'-5' helicase PriA</fullName>
    </alternativeName>
</protein>
<dbReference type="STRING" id="1357400.HMPREF2086_00324"/>
<comment type="similarity">
    <text evidence="12">Belongs to the helicase family. PriA subfamily.</text>
</comment>
<dbReference type="CDD" id="cd17929">
    <property type="entry name" value="DEXHc_priA"/>
    <property type="match status" value="1"/>
</dbReference>
<reference evidence="15 16" key="1">
    <citation type="journal article" date="2014" name="Genome Announc.">
        <title>Draft genome sequences of six enterohepatic helicobacter species isolated from humans and one from rhesus macaques.</title>
        <authorList>
            <person name="Shen Z."/>
            <person name="Sheh A."/>
            <person name="Young S.K."/>
            <person name="Abouelliel A."/>
            <person name="Ward D.V."/>
            <person name="Earl A.M."/>
            <person name="Fox J.G."/>
        </authorList>
    </citation>
    <scope>NUCLEOTIDE SEQUENCE [LARGE SCALE GENOMIC DNA]</scope>
    <source>
        <strain evidence="15 16">MIT 99-5501</strain>
    </source>
</reference>